<comment type="caution">
    <text evidence="13">The sequence shown here is derived from an EMBL/GenBank/DDBJ whole genome shotgun (WGS) entry which is preliminary data.</text>
</comment>
<keyword evidence="14" id="KW-1185">Reference proteome</keyword>
<dbReference type="OMA" id="FTASEPK"/>
<protein>
    <recommendedName>
        <fullName evidence="15">Mitochondrial carrier</fullName>
    </recommendedName>
</protein>
<evidence type="ECO:0000256" key="9">
    <source>
        <dbReference type="PROSITE-ProRule" id="PRU00282"/>
    </source>
</evidence>
<keyword evidence="7" id="KW-0496">Mitochondrion</keyword>
<dbReference type="GeneID" id="19210480"/>
<evidence type="ECO:0000256" key="7">
    <source>
        <dbReference type="ARBA" id="ARBA00023128"/>
    </source>
</evidence>
<dbReference type="Proteomes" id="UP000053558">
    <property type="component" value="Unassembled WGS sequence"/>
</dbReference>
<name>A0A5M3MNN7_CONPW</name>
<dbReference type="PANTHER" id="PTHR45624:SF10">
    <property type="entry name" value="SLC (SOLUTE CARRIER) HOMOLOG"/>
    <property type="match status" value="1"/>
</dbReference>
<evidence type="ECO:0000256" key="8">
    <source>
        <dbReference type="ARBA" id="ARBA00023136"/>
    </source>
</evidence>
<evidence type="ECO:0000256" key="4">
    <source>
        <dbReference type="ARBA" id="ARBA00022692"/>
    </source>
</evidence>
<proteinExistence type="inferred from homology"/>
<evidence type="ECO:0000313" key="14">
    <source>
        <dbReference type="Proteomes" id="UP000053558"/>
    </source>
</evidence>
<evidence type="ECO:0000256" key="11">
    <source>
        <dbReference type="SAM" id="MobiDB-lite"/>
    </source>
</evidence>
<evidence type="ECO:0000313" key="13">
    <source>
        <dbReference type="EMBL" id="EIW80723.1"/>
    </source>
</evidence>
<evidence type="ECO:0000256" key="12">
    <source>
        <dbReference type="SAM" id="Phobius"/>
    </source>
</evidence>
<feature type="transmembrane region" description="Helical" evidence="12">
    <location>
        <begin position="213"/>
        <end position="242"/>
    </location>
</feature>
<dbReference type="PROSITE" id="PS50920">
    <property type="entry name" value="SOLCAR"/>
    <property type="match status" value="2"/>
</dbReference>
<comment type="similarity">
    <text evidence="2 10">Belongs to the mitochondrial carrier (TC 2.A.29) family.</text>
</comment>
<keyword evidence="3 10" id="KW-0813">Transport</keyword>
<keyword evidence="4 9" id="KW-0812">Transmembrane</keyword>
<evidence type="ECO:0000256" key="1">
    <source>
        <dbReference type="ARBA" id="ARBA00004225"/>
    </source>
</evidence>
<gene>
    <name evidence="13" type="ORF">CONPUDRAFT_82816</name>
</gene>
<dbReference type="InterPro" id="IPR050567">
    <property type="entry name" value="Mitochondrial_Carrier"/>
</dbReference>
<evidence type="ECO:0000256" key="5">
    <source>
        <dbReference type="ARBA" id="ARBA00022737"/>
    </source>
</evidence>
<evidence type="ECO:0008006" key="15">
    <source>
        <dbReference type="Google" id="ProtNLM"/>
    </source>
</evidence>
<feature type="repeat" description="Solcar" evidence="9">
    <location>
        <begin position="215"/>
        <end position="323"/>
    </location>
</feature>
<reference evidence="14" key="1">
    <citation type="journal article" date="2012" name="Science">
        <title>The Paleozoic origin of enzymatic lignin decomposition reconstructed from 31 fungal genomes.</title>
        <authorList>
            <person name="Floudas D."/>
            <person name="Binder M."/>
            <person name="Riley R."/>
            <person name="Barry K."/>
            <person name="Blanchette R.A."/>
            <person name="Henrissat B."/>
            <person name="Martinez A.T."/>
            <person name="Otillar R."/>
            <person name="Spatafora J.W."/>
            <person name="Yadav J.S."/>
            <person name="Aerts A."/>
            <person name="Benoit I."/>
            <person name="Boyd A."/>
            <person name="Carlson A."/>
            <person name="Copeland A."/>
            <person name="Coutinho P.M."/>
            <person name="de Vries R.P."/>
            <person name="Ferreira P."/>
            <person name="Findley K."/>
            <person name="Foster B."/>
            <person name="Gaskell J."/>
            <person name="Glotzer D."/>
            <person name="Gorecki P."/>
            <person name="Heitman J."/>
            <person name="Hesse C."/>
            <person name="Hori C."/>
            <person name="Igarashi K."/>
            <person name="Jurgens J.A."/>
            <person name="Kallen N."/>
            <person name="Kersten P."/>
            <person name="Kohler A."/>
            <person name="Kuees U."/>
            <person name="Kumar T.K.A."/>
            <person name="Kuo A."/>
            <person name="LaButti K."/>
            <person name="Larrondo L.F."/>
            <person name="Lindquist E."/>
            <person name="Ling A."/>
            <person name="Lombard V."/>
            <person name="Lucas S."/>
            <person name="Lundell T."/>
            <person name="Martin R."/>
            <person name="McLaughlin D.J."/>
            <person name="Morgenstern I."/>
            <person name="Morin E."/>
            <person name="Murat C."/>
            <person name="Nagy L.G."/>
            <person name="Nolan M."/>
            <person name="Ohm R.A."/>
            <person name="Patyshakuliyeva A."/>
            <person name="Rokas A."/>
            <person name="Ruiz-Duenas F.J."/>
            <person name="Sabat G."/>
            <person name="Salamov A."/>
            <person name="Samejima M."/>
            <person name="Schmutz J."/>
            <person name="Slot J.C."/>
            <person name="St John F."/>
            <person name="Stenlid J."/>
            <person name="Sun H."/>
            <person name="Sun S."/>
            <person name="Syed K."/>
            <person name="Tsang A."/>
            <person name="Wiebenga A."/>
            <person name="Young D."/>
            <person name="Pisabarro A."/>
            <person name="Eastwood D.C."/>
            <person name="Martin F."/>
            <person name="Cullen D."/>
            <person name="Grigoriev I.V."/>
            <person name="Hibbett D.S."/>
        </authorList>
    </citation>
    <scope>NUCLEOTIDE SEQUENCE [LARGE SCALE GENOMIC DNA]</scope>
    <source>
        <strain evidence="14">RWD-64-598 SS2</strain>
    </source>
</reference>
<keyword evidence="5" id="KW-0677">Repeat</keyword>
<evidence type="ECO:0000256" key="2">
    <source>
        <dbReference type="ARBA" id="ARBA00006375"/>
    </source>
</evidence>
<accession>A0A5M3MNN7</accession>
<keyword evidence="8 9" id="KW-0472">Membrane</keyword>
<feature type="transmembrane region" description="Helical" evidence="12">
    <location>
        <begin position="83"/>
        <end position="103"/>
    </location>
</feature>
<dbReference type="EMBL" id="JH711579">
    <property type="protein sequence ID" value="EIW80723.1"/>
    <property type="molecule type" value="Genomic_DNA"/>
</dbReference>
<organism evidence="13 14">
    <name type="scientific">Coniophora puteana (strain RWD-64-598)</name>
    <name type="common">Brown rot fungus</name>
    <dbReference type="NCBI Taxonomy" id="741705"/>
    <lineage>
        <taxon>Eukaryota</taxon>
        <taxon>Fungi</taxon>
        <taxon>Dikarya</taxon>
        <taxon>Basidiomycota</taxon>
        <taxon>Agaricomycotina</taxon>
        <taxon>Agaricomycetes</taxon>
        <taxon>Agaricomycetidae</taxon>
        <taxon>Boletales</taxon>
        <taxon>Coniophorineae</taxon>
        <taxon>Coniophoraceae</taxon>
        <taxon>Coniophora</taxon>
    </lineage>
</organism>
<dbReference type="GO" id="GO:0022857">
    <property type="term" value="F:transmembrane transporter activity"/>
    <property type="evidence" value="ECO:0007669"/>
    <property type="project" value="TreeGrafter"/>
</dbReference>
<dbReference type="Gene3D" id="1.50.40.10">
    <property type="entry name" value="Mitochondrial carrier domain"/>
    <property type="match status" value="1"/>
</dbReference>
<evidence type="ECO:0000256" key="6">
    <source>
        <dbReference type="ARBA" id="ARBA00022989"/>
    </source>
</evidence>
<dbReference type="AlphaFoldDB" id="A0A5M3MNN7"/>
<dbReference type="InterPro" id="IPR023395">
    <property type="entry name" value="MCP_dom_sf"/>
</dbReference>
<feature type="transmembrane region" description="Helical" evidence="12">
    <location>
        <begin position="6"/>
        <end position="28"/>
    </location>
</feature>
<dbReference type="KEGG" id="cput:CONPUDRAFT_82816"/>
<feature type="region of interest" description="Disordered" evidence="11">
    <location>
        <begin position="256"/>
        <end position="276"/>
    </location>
</feature>
<dbReference type="PANTHER" id="PTHR45624">
    <property type="entry name" value="MITOCHONDRIAL BASIC AMINO ACIDS TRANSPORTER-RELATED"/>
    <property type="match status" value="1"/>
</dbReference>
<feature type="transmembrane region" description="Helical" evidence="12">
    <location>
        <begin position="175"/>
        <end position="193"/>
    </location>
</feature>
<feature type="repeat" description="Solcar" evidence="9">
    <location>
        <begin position="1"/>
        <end position="103"/>
    </location>
</feature>
<dbReference type="GO" id="GO:0031966">
    <property type="term" value="C:mitochondrial membrane"/>
    <property type="evidence" value="ECO:0007669"/>
    <property type="project" value="UniProtKB-SubCell"/>
</dbReference>
<sequence>MSNFAVFVLFRTVPLLIAIVAVPFQGALVRFRASYNPRCITLGSEEGAAPQAETVFVGYFKVLRRVYKLEGIPGLYKGLMPSLIYAAFYMISSVLPWSFALAYCISNGAHKSPCSLIFHNPLVLQTISHLLSFVVKLPELIILDRSITTPKKLSYFGVSGSLRILLTSTERQRPWGMYLTPGVFAGLAIRWVYNFVAPRAILMFLGNFLWHRGMGIVALFNITVVLNAFLSAIVMTPIDVILVRLSIQRNHTLPEVNSGAQDDGSSVERAGERYSDEDVVDLRTDREAYTGLLDCGKRIIKEEGWPVLYRAWWATSLSGLISR</sequence>
<dbReference type="SUPFAM" id="SSF103506">
    <property type="entry name" value="Mitochondrial carrier"/>
    <property type="match status" value="1"/>
</dbReference>
<dbReference type="OrthoDB" id="2954405at2759"/>
<dbReference type="RefSeq" id="XP_007769598.1">
    <property type="nucleotide sequence ID" value="XM_007771408.1"/>
</dbReference>
<evidence type="ECO:0000256" key="10">
    <source>
        <dbReference type="RuleBase" id="RU000488"/>
    </source>
</evidence>
<dbReference type="InterPro" id="IPR018108">
    <property type="entry name" value="MCP_transmembrane"/>
</dbReference>
<keyword evidence="6 12" id="KW-1133">Transmembrane helix</keyword>
<dbReference type="Pfam" id="PF00153">
    <property type="entry name" value="Mito_carr"/>
    <property type="match status" value="2"/>
</dbReference>
<evidence type="ECO:0000256" key="3">
    <source>
        <dbReference type="ARBA" id="ARBA00022448"/>
    </source>
</evidence>
<comment type="subcellular location">
    <subcellularLocation>
        <location evidence="1">Mitochondrion membrane</location>
        <topology evidence="1">Multi-pass membrane protein</topology>
    </subcellularLocation>
</comment>